<keyword evidence="2" id="KW-0521">NADP</keyword>
<proteinExistence type="inferred from homology"/>
<dbReference type="RefSeq" id="XP_047845679.1">
    <property type="nucleotide sequence ID" value="XM_047989674.1"/>
</dbReference>
<evidence type="ECO:0000256" key="3">
    <source>
        <dbReference type="ARBA" id="ARBA00023002"/>
    </source>
</evidence>
<name>A0A9Q8QLH2_9HYPO</name>
<dbReference type="Pfam" id="PF13561">
    <property type="entry name" value="adh_short_C2"/>
    <property type="match status" value="1"/>
</dbReference>
<feature type="compositionally biased region" description="Acidic residues" evidence="5">
    <location>
        <begin position="113"/>
        <end position="123"/>
    </location>
</feature>
<dbReference type="SUPFAM" id="SSF51735">
    <property type="entry name" value="NAD(P)-binding Rossmann-fold domains"/>
    <property type="match status" value="2"/>
</dbReference>
<dbReference type="InterPro" id="IPR002347">
    <property type="entry name" value="SDR_fam"/>
</dbReference>
<evidence type="ECO:0000256" key="5">
    <source>
        <dbReference type="SAM" id="MobiDB-lite"/>
    </source>
</evidence>
<dbReference type="Gene3D" id="3.40.50.720">
    <property type="entry name" value="NAD(P)-binding Rossmann-like Domain"/>
    <property type="match status" value="2"/>
</dbReference>
<evidence type="ECO:0000313" key="7">
    <source>
        <dbReference type="Proteomes" id="UP000829364"/>
    </source>
</evidence>
<feature type="region of interest" description="Disordered" evidence="5">
    <location>
        <begin position="93"/>
        <end position="123"/>
    </location>
</feature>
<dbReference type="AlphaFoldDB" id="A0A9Q8QLH2"/>
<feature type="compositionally biased region" description="Basic and acidic residues" evidence="5">
    <location>
        <begin position="244"/>
        <end position="256"/>
    </location>
</feature>
<evidence type="ECO:0000313" key="6">
    <source>
        <dbReference type="EMBL" id="UNI22198.1"/>
    </source>
</evidence>
<dbReference type="PANTHER" id="PTHR43618:SF4">
    <property type="entry name" value="SHORT CHAIN DEHYDROGENASE_REDUCTASE FAMILY (AFU_ORTHOLOGUE AFUA_7G04540)"/>
    <property type="match status" value="1"/>
</dbReference>
<dbReference type="OrthoDB" id="2898618at2759"/>
<dbReference type="PRINTS" id="PR00081">
    <property type="entry name" value="GDHRDH"/>
</dbReference>
<evidence type="ECO:0000256" key="4">
    <source>
        <dbReference type="RuleBase" id="RU000363"/>
    </source>
</evidence>
<gene>
    <name evidence="6" type="ORF">JDV02_008109</name>
</gene>
<protein>
    <submittedName>
        <fullName evidence="6">Uncharacterized protein</fullName>
    </submittedName>
</protein>
<dbReference type="KEGG" id="ptkz:JDV02_008109"/>
<sequence>MSDDRSSHLTRGNLFHLSGKVALVTGGGSGIGLMIAQTLAWNGAKVYIVGRTTSKLDRVVETHNAPSMPGRIVALAGDVSSQEGVRALHESFLAHERRQQHDGGNKGKKKEDGGEEEEEEEQEVALDVLVNNAGVASAKVETDANESADDVRRSLFEASHSTFDDWNATYNTNVTSGFFVTAAFAPQLQRAGERRVGWSAAVVNVSSVSGLIKHSQRHFAYNASKAAAVHLTRMLAAEIVGGGGEKKGVGVREERKKKTKGYGDQGGNNGAAAAEEEERTTGASRLKIRVNGIAPGVFPSEMTAGESGGDQKSELGDVHFARSHGEDVPAGRPGDERDMAQAVLFVVGCTYLNGQTVVVDGGYTLGAGM</sequence>
<evidence type="ECO:0000256" key="2">
    <source>
        <dbReference type="ARBA" id="ARBA00022857"/>
    </source>
</evidence>
<feature type="compositionally biased region" description="Basic and acidic residues" evidence="5">
    <location>
        <begin position="93"/>
        <end position="112"/>
    </location>
</feature>
<dbReference type="Pfam" id="PF00106">
    <property type="entry name" value="adh_short"/>
    <property type="match status" value="2"/>
</dbReference>
<reference evidence="6" key="1">
    <citation type="submission" date="2021-11" db="EMBL/GenBank/DDBJ databases">
        <title>Purpureocillium_takamizusanense_genome.</title>
        <authorList>
            <person name="Nguyen N.-H."/>
        </authorList>
    </citation>
    <scope>NUCLEOTIDE SEQUENCE</scope>
    <source>
        <strain evidence="6">PT3</strain>
    </source>
</reference>
<dbReference type="InterPro" id="IPR036291">
    <property type="entry name" value="NAD(P)-bd_dom_sf"/>
</dbReference>
<dbReference type="InterPro" id="IPR052178">
    <property type="entry name" value="Sec_Metab_Biosynth_SDR"/>
</dbReference>
<evidence type="ECO:0000256" key="1">
    <source>
        <dbReference type="ARBA" id="ARBA00006484"/>
    </source>
</evidence>
<dbReference type="PROSITE" id="PS00061">
    <property type="entry name" value="ADH_SHORT"/>
    <property type="match status" value="1"/>
</dbReference>
<organism evidence="6 7">
    <name type="scientific">Purpureocillium takamizusanense</name>
    <dbReference type="NCBI Taxonomy" id="2060973"/>
    <lineage>
        <taxon>Eukaryota</taxon>
        <taxon>Fungi</taxon>
        <taxon>Dikarya</taxon>
        <taxon>Ascomycota</taxon>
        <taxon>Pezizomycotina</taxon>
        <taxon>Sordariomycetes</taxon>
        <taxon>Hypocreomycetidae</taxon>
        <taxon>Hypocreales</taxon>
        <taxon>Ophiocordycipitaceae</taxon>
        <taxon>Purpureocillium</taxon>
    </lineage>
</organism>
<dbReference type="GeneID" id="72070057"/>
<dbReference type="CDD" id="cd05233">
    <property type="entry name" value="SDR_c"/>
    <property type="match status" value="1"/>
</dbReference>
<dbReference type="Proteomes" id="UP000829364">
    <property type="component" value="Chromosome 8"/>
</dbReference>
<dbReference type="InterPro" id="IPR020904">
    <property type="entry name" value="Sc_DH/Rdtase_CS"/>
</dbReference>
<keyword evidence="3" id="KW-0560">Oxidoreductase</keyword>
<keyword evidence="7" id="KW-1185">Reference proteome</keyword>
<dbReference type="PRINTS" id="PR00080">
    <property type="entry name" value="SDRFAMILY"/>
</dbReference>
<feature type="region of interest" description="Disordered" evidence="5">
    <location>
        <begin position="244"/>
        <end position="282"/>
    </location>
</feature>
<dbReference type="GO" id="GO:0016491">
    <property type="term" value="F:oxidoreductase activity"/>
    <property type="evidence" value="ECO:0007669"/>
    <property type="project" value="UniProtKB-KW"/>
</dbReference>
<accession>A0A9Q8QLH2</accession>
<dbReference type="EMBL" id="CP086361">
    <property type="protein sequence ID" value="UNI22198.1"/>
    <property type="molecule type" value="Genomic_DNA"/>
</dbReference>
<comment type="similarity">
    <text evidence="1 4">Belongs to the short-chain dehydrogenases/reductases (SDR) family.</text>
</comment>
<dbReference type="PANTHER" id="PTHR43618">
    <property type="entry name" value="7-ALPHA-HYDROXYSTEROID DEHYDROGENASE"/>
    <property type="match status" value="1"/>
</dbReference>